<name>C7DGL6_MICA2</name>
<dbReference type="EMBL" id="GG697238">
    <property type="protein sequence ID" value="EET90363.1"/>
    <property type="molecule type" value="Genomic_DNA"/>
</dbReference>
<dbReference type="GO" id="GO:0004175">
    <property type="term" value="F:endopeptidase activity"/>
    <property type="evidence" value="ECO:0007669"/>
    <property type="project" value="UniProtKB-ARBA"/>
</dbReference>
<accession>C7DGL6</accession>
<feature type="transmembrane region" description="Helical" evidence="1">
    <location>
        <begin position="194"/>
        <end position="212"/>
    </location>
</feature>
<reference evidence="3 4" key="2">
    <citation type="journal article" date="2010" name="Proc. Natl. Acad. Sci. U.S.A.">
        <title>Enigmatic, ultrasmall, uncultivated Archaea.</title>
        <authorList>
            <person name="Baker B.J."/>
            <person name="Comolli L.R."/>
            <person name="Dick G.J."/>
            <person name="Hauser L.J."/>
            <person name="Hyatt D."/>
            <person name="Dill B.D."/>
            <person name="Land M.L."/>
            <person name="Verberkmoes N.C."/>
            <person name="Hettich R.L."/>
            <person name="Banfield J.F."/>
        </authorList>
    </citation>
    <scope>NUCLEOTIDE SEQUENCE [LARGE SCALE GENOMIC DNA]</scope>
    <source>
        <strain evidence="3">ARMAN-2</strain>
    </source>
</reference>
<dbReference type="Proteomes" id="UP000332487">
    <property type="component" value="Unassembled WGS sequence"/>
</dbReference>
<feature type="transmembrane region" description="Helical" evidence="1">
    <location>
        <begin position="51"/>
        <end position="71"/>
    </location>
</feature>
<sequence>MENIRARKQSKTKAETRKEIIYLLLIVDLFVTLTVTYFGLFGYIGKNTATYIGDIGLSFFFSLIVFSYLAAKGNSTSKTIEGLGLGKLTRAGVVYGFMIFLVMAAIEALLTFLHANASGIQAAPAYYLFFIAIIAPINEEILFRGFLVPRIGILASALIFAIPHLIIYYSVYELAFAFAFGLLAGYVFKKSGSLYSTIIAHMMVNVLAVLLLI</sequence>
<dbReference type="AlphaFoldDB" id="C7DGL6"/>
<evidence type="ECO:0000256" key="1">
    <source>
        <dbReference type="SAM" id="Phobius"/>
    </source>
</evidence>
<dbReference type="InterPro" id="IPR003675">
    <property type="entry name" value="Rce1/LyrA-like_dom"/>
</dbReference>
<keyword evidence="1" id="KW-0812">Transmembrane</keyword>
<keyword evidence="1" id="KW-1133">Transmembrane helix</keyword>
<feature type="domain" description="CAAX prenyl protease 2/Lysostaphin resistance protein A-like" evidence="2">
    <location>
        <begin position="124"/>
        <end position="207"/>
    </location>
</feature>
<reference evidence="3 4" key="1">
    <citation type="journal article" date="2009" name="Genome Biol.">
        <title>Community-wide analysis of microbial genome sequence signatures.</title>
        <authorList>
            <person name="Dick G.J."/>
            <person name="Andersson A.F."/>
            <person name="Baker B.J."/>
            <person name="Simmons S.L."/>
            <person name="Thomas B.C."/>
            <person name="Yelton A.P."/>
            <person name="Banfield J.F."/>
        </authorList>
    </citation>
    <scope>NUCLEOTIDE SEQUENCE [LARGE SCALE GENOMIC DNA]</scope>
    <source>
        <strain evidence="3">ARMAN-2</strain>
    </source>
</reference>
<feature type="transmembrane region" description="Helical" evidence="1">
    <location>
        <begin position="92"/>
        <end position="113"/>
    </location>
</feature>
<keyword evidence="1" id="KW-0472">Membrane</keyword>
<dbReference type="Pfam" id="PF02517">
    <property type="entry name" value="Rce1-like"/>
    <property type="match status" value="1"/>
</dbReference>
<dbReference type="PANTHER" id="PTHR36435:SF1">
    <property type="entry name" value="CAAX AMINO TERMINAL PROTEASE FAMILY PROTEIN"/>
    <property type="match status" value="1"/>
</dbReference>
<dbReference type="InterPro" id="IPR052710">
    <property type="entry name" value="CAAX_protease"/>
</dbReference>
<evidence type="ECO:0000259" key="2">
    <source>
        <dbReference type="Pfam" id="PF02517"/>
    </source>
</evidence>
<feature type="transmembrane region" description="Helical" evidence="1">
    <location>
        <begin position="20"/>
        <end position="45"/>
    </location>
</feature>
<evidence type="ECO:0000313" key="4">
    <source>
        <dbReference type="Proteomes" id="UP000332487"/>
    </source>
</evidence>
<keyword evidence="4" id="KW-1185">Reference proteome</keyword>
<proteinExistence type="predicted"/>
<dbReference type="PANTHER" id="PTHR36435">
    <property type="entry name" value="SLR1288 PROTEIN"/>
    <property type="match status" value="1"/>
</dbReference>
<protein>
    <submittedName>
        <fullName evidence="3">Abortive infection protein</fullName>
    </submittedName>
</protein>
<gene>
    <name evidence="3" type="ORF">UNLARM2_0217</name>
</gene>
<evidence type="ECO:0000313" key="3">
    <source>
        <dbReference type="EMBL" id="EET90363.1"/>
    </source>
</evidence>
<organism evidence="3 4">
    <name type="scientific">Candidatus Micrarchaeum acidiphilum ARMAN-2</name>
    <dbReference type="NCBI Taxonomy" id="425595"/>
    <lineage>
        <taxon>Archaea</taxon>
        <taxon>Candidatus Micrarchaeota</taxon>
        <taxon>Candidatus Micrarchaeia</taxon>
        <taxon>Candidatus Micrarchaeales</taxon>
        <taxon>Candidatus Micrarchaeaceae</taxon>
        <taxon>Candidatus Micrarchaeum</taxon>
    </lineage>
</organism>
<feature type="transmembrane region" description="Helical" evidence="1">
    <location>
        <begin position="155"/>
        <end position="188"/>
    </location>
</feature>
<dbReference type="GO" id="GO:0080120">
    <property type="term" value="P:CAAX-box protein maturation"/>
    <property type="evidence" value="ECO:0007669"/>
    <property type="project" value="UniProtKB-ARBA"/>
</dbReference>